<protein>
    <submittedName>
        <fullName evidence="2">Uncharacterized protein</fullName>
    </submittedName>
</protein>
<feature type="compositionally biased region" description="Polar residues" evidence="1">
    <location>
        <begin position="222"/>
        <end position="232"/>
    </location>
</feature>
<dbReference type="EMBL" id="MU151436">
    <property type="protein sequence ID" value="KAF9443778.1"/>
    <property type="molecule type" value="Genomic_DNA"/>
</dbReference>
<evidence type="ECO:0000256" key="1">
    <source>
        <dbReference type="SAM" id="MobiDB-lite"/>
    </source>
</evidence>
<proteinExistence type="predicted"/>
<dbReference type="OrthoDB" id="3025610at2759"/>
<feature type="compositionally biased region" description="Basic and acidic residues" evidence="1">
    <location>
        <begin position="89"/>
        <end position="105"/>
    </location>
</feature>
<feature type="region of interest" description="Disordered" evidence="1">
    <location>
        <begin position="52"/>
        <end position="105"/>
    </location>
</feature>
<accession>A0A9P5X2U2</accession>
<sequence>MNTATNANETIIFRIDQVTGEKHQFRACTTCKHFHVPIQDQRKTCERCREKSRLRNRMRAKAQAEPTGQMDESASPAVFGPDSSASRPSKREAEKTLRELEGDEQKRALKMMKSSLNAMAQTSTFHEVPPRKTPSHTEYQKASLLYDAAKAARSKNGLCNFSGCHSIVRCDNIDHGQRASMVTKDLRKIVKFPFKYDAPIRRVISENGVRLVYSCTCKTSVPKQLTSSTNPSGPKPKFSAQSDENTGHTREVCGGSVSITVRDDTSHPLPIAGQQVIVRIKH</sequence>
<organism evidence="2 3">
    <name type="scientific">Macrolepiota fuliginosa MF-IS2</name>
    <dbReference type="NCBI Taxonomy" id="1400762"/>
    <lineage>
        <taxon>Eukaryota</taxon>
        <taxon>Fungi</taxon>
        <taxon>Dikarya</taxon>
        <taxon>Basidiomycota</taxon>
        <taxon>Agaricomycotina</taxon>
        <taxon>Agaricomycetes</taxon>
        <taxon>Agaricomycetidae</taxon>
        <taxon>Agaricales</taxon>
        <taxon>Agaricineae</taxon>
        <taxon>Agaricaceae</taxon>
        <taxon>Macrolepiota</taxon>
    </lineage>
</organism>
<reference evidence="2" key="1">
    <citation type="submission" date="2020-11" db="EMBL/GenBank/DDBJ databases">
        <authorList>
            <consortium name="DOE Joint Genome Institute"/>
            <person name="Ahrendt S."/>
            <person name="Riley R."/>
            <person name="Andreopoulos W."/>
            <person name="Labutti K."/>
            <person name="Pangilinan J."/>
            <person name="Ruiz-Duenas F.J."/>
            <person name="Barrasa J.M."/>
            <person name="Sanchez-Garcia M."/>
            <person name="Camarero S."/>
            <person name="Miyauchi S."/>
            <person name="Serrano A."/>
            <person name="Linde D."/>
            <person name="Babiker R."/>
            <person name="Drula E."/>
            <person name="Ayuso-Fernandez I."/>
            <person name="Pacheco R."/>
            <person name="Padilla G."/>
            <person name="Ferreira P."/>
            <person name="Barriuso J."/>
            <person name="Kellner H."/>
            <person name="Castanera R."/>
            <person name="Alfaro M."/>
            <person name="Ramirez L."/>
            <person name="Pisabarro A.G."/>
            <person name="Kuo A."/>
            <person name="Tritt A."/>
            <person name="Lipzen A."/>
            <person name="He G."/>
            <person name="Yan M."/>
            <person name="Ng V."/>
            <person name="Cullen D."/>
            <person name="Martin F."/>
            <person name="Rosso M.-N."/>
            <person name="Henrissat B."/>
            <person name="Hibbett D."/>
            <person name="Martinez A.T."/>
            <person name="Grigoriev I.V."/>
        </authorList>
    </citation>
    <scope>NUCLEOTIDE SEQUENCE</scope>
    <source>
        <strain evidence="2">MF-IS2</strain>
    </source>
</reference>
<dbReference type="Proteomes" id="UP000807342">
    <property type="component" value="Unassembled WGS sequence"/>
</dbReference>
<feature type="region of interest" description="Disordered" evidence="1">
    <location>
        <begin position="222"/>
        <end position="251"/>
    </location>
</feature>
<name>A0A9P5X2U2_9AGAR</name>
<keyword evidence="3" id="KW-1185">Reference proteome</keyword>
<evidence type="ECO:0000313" key="3">
    <source>
        <dbReference type="Proteomes" id="UP000807342"/>
    </source>
</evidence>
<gene>
    <name evidence="2" type="ORF">P691DRAFT_737419</name>
</gene>
<dbReference type="AlphaFoldDB" id="A0A9P5X2U2"/>
<comment type="caution">
    <text evidence="2">The sequence shown here is derived from an EMBL/GenBank/DDBJ whole genome shotgun (WGS) entry which is preliminary data.</text>
</comment>
<evidence type="ECO:0000313" key="2">
    <source>
        <dbReference type="EMBL" id="KAF9443778.1"/>
    </source>
</evidence>